<dbReference type="NCBIfam" id="NF041823">
    <property type="entry name" value="daptide_RRE"/>
    <property type="match status" value="1"/>
</dbReference>
<reference evidence="1" key="2">
    <citation type="submission" date="2024-07" db="EMBL/GenBank/DDBJ databases">
        <title>Streptomyces haneummycinica sp. nov., a new antibiotic-producing actinobacterium isolated from marine sediment.</title>
        <authorList>
            <person name="Uemura M."/>
            <person name="Hamada M."/>
            <person name="Hirano S."/>
            <person name="Kobayashi K."/>
            <person name="Ohshiro T."/>
            <person name="Kobayashi T."/>
            <person name="Terahara T."/>
        </authorList>
    </citation>
    <scope>NUCLEOTIDE SEQUENCE</scope>
    <source>
        <strain evidence="1">KM77-8</strain>
    </source>
</reference>
<gene>
    <name evidence="1" type="ORF">SHKM778_77960</name>
</gene>
<accession>A0AAT9HVW8</accession>
<protein>
    <submittedName>
        <fullName evidence="1">Uncharacterized protein</fullName>
    </submittedName>
</protein>
<name>A0AAT9HVW8_9ACTN</name>
<dbReference type="EMBL" id="AP035768">
    <property type="protein sequence ID" value="BFO21408.1"/>
    <property type="molecule type" value="Genomic_DNA"/>
</dbReference>
<reference evidence="1" key="1">
    <citation type="submission" date="2024-06" db="EMBL/GenBank/DDBJ databases">
        <authorList>
            <consortium name="consrtm"/>
            <person name="Uemura M."/>
            <person name="Terahara T."/>
        </authorList>
    </citation>
    <scope>NUCLEOTIDE SEQUENCE</scope>
    <source>
        <strain evidence="1">KM77-8</strain>
    </source>
</reference>
<dbReference type="AlphaFoldDB" id="A0AAT9HVW8"/>
<sequence>MSVIGATLVRVTDVSDFDEYVADADQARDQGTFTEFVTSPSVQLADLSALGAGPACDGPRTRLYAGPSGSLSTSPGGAPLGHVGDELAALDTRFDAINAGSPHPCAVGLGDRVPEDVRTKALAERPWLGRYLAAIDAVRELRARGVDEVRVSGFGHRLWAASAEVARPADATDPTVPLLLWTDETAYVHCRAPGRTFQLDLAAGILAEALLVNGSVEEANRYADHAQLVQVERFFADAGIRLTASEAWGTPR</sequence>
<proteinExistence type="predicted"/>
<dbReference type="InterPro" id="IPR049693">
    <property type="entry name" value="Daptide_RRE"/>
</dbReference>
<organism evidence="1">
    <name type="scientific">Streptomyces haneummycinicus</name>
    <dbReference type="NCBI Taxonomy" id="3074435"/>
    <lineage>
        <taxon>Bacteria</taxon>
        <taxon>Bacillati</taxon>
        <taxon>Actinomycetota</taxon>
        <taxon>Actinomycetes</taxon>
        <taxon>Kitasatosporales</taxon>
        <taxon>Streptomycetaceae</taxon>
        <taxon>Streptomyces</taxon>
    </lineage>
</organism>
<evidence type="ECO:0000313" key="1">
    <source>
        <dbReference type="EMBL" id="BFO21408.1"/>
    </source>
</evidence>